<keyword evidence="5 15" id="KW-0235">DNA replication</keyword>
<dbReference type="Gene3D" id="1.10.150.20">
    <property type="entry name" value="5' to 3' exonuclease, C-terminal subdomain"/>
    <property type="match status" value="2"/>
</dbReference>
<evidence type="ECO:0000256" key="6">
    <source>
        <dbReference type="ARBA" id="ARBA00022723"/>
    </source>
</evidence>
<keyword evidence="6 15" id="KW-0479">Metal-binding</keyword>
<dbReference type="InterPro" id="IPR003583">
    <property type="entry name" value="Hlx-hairpin-Hlx_DNA-bd_motif"/>
</dbReference>
<dbReference type="InterPro" id="IPR018239">
    <property type="entry name" value="DNA_ligase_AS"/>
</dbReference>
<dbReference type="FunFam" id="2.40.50.140:FF:000012">
    <property type="entry name" value="DNA ligase"/>
    <property type="match status" value="1"/>
</dbReference>
<dbReference type="GO" id="GO:0003911">
    <property type="term" value="F:DNA ligase (NAD+) activity"/>
    <property type="evidence" value="ECO:0007669"/>
    <property type="project" value="UniProtKB-UniRule"/>
</dbReference>
<dbReference type="GO" id="GO:0005829">
    <property type="term" value="C:cytosol"/>
    <property type="evidence" value="ECO:0007669"/>
    <property type="project" value="TreeGrafter"/>
</dbReference>
<feature type="binding site" evidence="15">
    <location>
        <position position="326"/>
    </location>
    <ligand>
        <name>NAD(+)</name>
        <dbReference type="ChEBI" id="CHEBI:57540"/>
    </ligand>
</feature>
<dbReference type="Gene3D" id="1.10.287.610">
    <property type="entry name" value="Helix hairpin bin"/>
    <property type="match status" value="1"/>
</dbReference>
<dbReference type="NCBIfam" id="TIGR00575">
    <property type="entry name" value="dnlj"/>
    <property type="match status" value="1"/>
</dbReference>
<dbReference type="PROSITE" id="PS01055">
    <property type="entry name" value="DNA_LIGASE_N1"/>
    <property type="match status" value="1"/>
</dbReference>
<dbReference type="InterPro" id="IPR013839">
    <property type="entry name" value="DNAligase_adenylation"/>
</dbReference>
<dbReference type="InterPro" id="IPR033136">
    <property type="entry name" value="DNA_ligase_CS"/>
</dbReference>
<keyword evidence="12 15" id="KW-0464">Manganese</keyword>
<name>A0A845BJH0_9NEIS</name>
<dbReference type="CDD" id="cd00114">
    <property type="entry name" value="LIGANc"/>
    <property type="match status" value="1"/>
</dbReference>
<feature type="active site" description="N6-AMP-lysine intermediate" evidence="15">
    <location>
        <position position="125"/>
    </location>
</feature>
<dbReference type="PANTHER" id="PTHR23389:SF9">
    <property type="entry name" value="DNA LIGASE"/>
    <property type="match status" value="1"/>
</dbReference>
<evidence type="ECO:0000256" key="13">
    <source>
        <dbReference type="ARBA" id="ARBA00034005"/>
    </source>
</evidence>
<dbReference type="SUPFAM" id="SSF52113">
    <property type="entry name" value="BRCT domain"/>
    <property type="match status" value="1"/>
</dbReference>
<dbReference type="Pfam" id="PF12826">
    <property type="entry name" value="HHH_2"/>
    <property type="match status" value="1"/>
</dbReference>
<evidence type="ECO:0000256" key="9">
    <source>
        <dbReference type="ARBA" id="ARBA00022842"/>
    </source>
</evidence>
<dbReference type="PIRSF" id="PIRSF001604">
    <property type="entry name" value="LigA"/>
    <property type="match status" value="1"/>
</dbReference>
<dbReference type="InterPro" id="IPR013840">
    <property type="entry name" value="DNAligase_N"/>
</dbReference>
<comment type="caution">
    <text evidence="18">The sequence shown here is derived from an EMBL/GenBank/DDBJ whole genome shotgun (WGS) entry which is preliminary data.</text>
</comment>
<dbReference type="PROSITE" id="PS01056">
    <property type="entry name" value="DNA_LIGASE_N2"/>
    <property type="match status" value="1"/>
</dbReference>
<dbReference type="Gene3D" id="2.40.50.140">
    <property type="entry name" value="Nucleic acid-binding proteins"/>
    <property type="match status" value="1"/>
</dbReference>
<keyword evidence="19" id="KW-1185">Reference proteome</keyword>
<evidence type="ECO:0000256" key="7">
    <source>
        <dbReference type="ARBA" id="ARBA00022763"/>
    </source>
</evidence>
<dbReference type="SUPFAM" id="SSF50249">
    <property type="entry name" value="Nucleic acid-binding proteins"/>
    <property type="match status" value="1"/>
</dbReference>
<feature type="binding site" evidence="15">
    <location>
        <position position="435"/>
    </location>
    <ligand>
        <name>Zn(2+)</name>
        <dbReference type="ChEBI" id="CHEBI:29105"/>
    </ligand>
</feature>
<evidence type="ECO:0000256" key="16">
    <source>
        <dbReference type="RuleBase" id="RU000618"/>
    </source>
</evidence>
<dbReference type="EC" id="6.5.1.2" evidence="2 15"/>
<dbReference type="Gene3D" id="3.30.470.30">
    <property type="entry name" value="DNA ligase/mRNA capping enzyme"/>
    <property type="match status" value="1"/>
</dbReference>
<dbReference type="FunFam" id="1.10.150.20:FF:000006">
    <property type="entry name" value="DNA ligase"/>
    <property type="match status" value="1"/>
</dbReference>
<dbReference type="InterPro" id="IPR012340">
    <property type="entry name" value="NA-bd_OB-fold"/>
</dbReference>
<organism evidence="18 19">
    <name type="scientific">Craterilacuibacter sinensis</name>
    <dbReference type="NCBI Taxonomy" id="2686017"/>
    <lineage>
        <taxon>Bacteria</taxon>
        <taxon>Pseudomonadati</taxon>
        <taxon>Pseudomonadota</taxon>
        <taxon>Betaproteobacteria</taxon>
        <taxon>Neisseriales</taxon>
        <taxon>Neisseriaceae</taxon>
        <taxon>Craterilacuibacter</taxon>
    </lineage>
</organism>
<dbReference type="EMBL" id="WSSB01000001">
    <property type="protein sequence ID" value="MXR35414.1"/>
    <property type="molecule type" value="Genomic_DNA"/>
</dbReference>
<evidence type="ECO:0000256" key="8">
    <source>
        <dbReference type="ARBA" id="ARBA00022833"/>
    </source>
</evidence>
<dbReference type="NCBIfam" id="NF005932">
    <property type="entry name" value="PRK07956.1"/>
    <property type="match status" value="1"/>
</dbReference>
<comment type="caution">
    <text evidence="15">Lacks conserved residue(s) required for the propagation of feature annotation.</text>
</comment>
<evidence type="ECO:0000259" key="17">
    <source>
        <dbReference type="PROSITE" id="PS50172"/>
    </source>
</evidence>
<dbReference type="PROSITE" id="PS50172">
    <property type="entry name" value="BRCT"/>
    <property type="match status" value="1"/>
</dbReference>
<evidence type="ECO:0000256" key="3">
    <source>
        <dbReference type="ARBA" id="ARBA00013308"/>
    </source>
</evidence>
<dbReference type="SMART" id="SM00278">
    <property type="entry name" value="HhH1"/>
    <property type="match status" value="3"/>
</dbReference>
<keyword evidence="9 15" id="KW-0460">Magnesium</keyword>
<dbReference type="GO" id="GO:0046872">
    <property type="term" value="F:metal ion binding"/>
    <property type="evidence" value="ECO:0007669"/>
    <property type="project" value="UniProtKB-KW"/>
</dbReference>
<evidence type="ECO:0000256" key="14">
    <source>
        <dbReference type="ARBA" id="ARBA00060881"/>
    </source>
</evidence>
<evidence type="ECO:0000256" key="5">
    <source>
        <dbReference type="ARBA" id="ARBA00022705"/>
    </source>
</evidence>
<reference evidence="18 19" key="1">
    <citation type="submission" date="2019-12" db="EMBL/GenBank/DDBJ databases">
        <title>Neisseriaceae gen. nov. sp. Genome sequencing and assembly.</title>
        <authorList>
            <person name="Liu Z."/>
            <person name="Li A."/>
        </authorList>
    </citation>
    <scope>NUCLEOTIDE SEQUENCE [LARGE SCALE GENOMIC DNA]</scope>
    <source>
        <strain evidence="18 19">B2N2-7</strain>
    </source>
</reference>
<dbReference type="SMART" id="SM00292">
    <property type="entry name" value="BRCT"/>
    <property type="match status" value="1"/>
</dbReference>
<dbReference type="InterPro" id="IPR004149">
    <property type="entry name" value="Znf_DNAligase_C4"/>
</dbReference>
<dbReference type="SUPFAM" id="SSF47781">
    <property type="entry name" value="RuvA domain 2-like"/>
    <property type="match status" value="1"/>
</dbReference>
<evidence type="ECO:0000313" key="19">
    <source>
        <dbReference type="Proteomes" id="UP000467214"/>
    </source>
</evidence>
<keyword evidence="11 15" id="KW-0234">DNA repair</keyword>
<evidence type="ECO:0000256" key="12">
    <source>
        <dbReference type="ARBA" id="ARBA00023211"/>
    </source>
</evidence>
<dbReference type="InterPro" id="IPR004150">
    <property type="entry name" value="NAD_DNA_ligase_OB"/>
</dbReference>
<comment type="cofactor">
    <cofactor evidence="15">
        <name>Mg(2+)</name>
        <dbReference type="ChEBI" id="CHEBI:18420"/>
    </cofactor>
    <cofactor evidence="15">
        <name>Mn(2+)</name>
        <dbReference type="ChEBI" id="CHEBI:29035"/>
    </cofactor>
</comment>
<feature type="binding site" evidence="15">
    <location>
        <begin position="33"/>
        <end position="37"/>
    </location>
    <ligand>
        <name>NAD(+)</name>
        <dbReference type="ChEBI" id="CHEBI:57540"/>
    </ligand>
</feature>
<dbReference type="FunFam" id="1.10.287.610:FF:000002">
    <property type="entry name" value="DNA ligase"/>
    <property type="match status" value="1"/>
</dbReference>
<feature type="binding site" evidence="15">
    <location>
        <position position="146"/>
    </location>
    <ligand>
        <name>NAD(+)</name>
        <dbReference type="ChEBI" id="CHEBI:57540"/>
    </ligand>
</feature>
<evidence type="ECO:0000256" key="1">
    <source>
        <dbReference type="ARBA" id="ARBA00004067"/>
    </source>
</evidence>
<dbReference type="Pfam" id="PF00533">
    <property type="entry name" value="BRCT"/>
    <property type="match status" value="1"/>
</dbReference>
<protein>
    <recommendedName>
        <fullName evidence="3 15">DNA ligase</fullName>
        <ecNumber evidence="2 15">6.5.1.2</ecNumber>
    </recommendedName>
    <alternativeName>
        <fullName evidence="15">Polydeoxyribonucleotide synthase [NAD(+)]</fullName>
    </alternativeName>
</protein>
<evidence type="ECO:0000313" key="18">
    <source>
        <dbReference type="EMBL" id="MXR35414.1"/>
    </source>
</evidence>
<evidence type="ECO:0000256" key="4">
    <source>
        <dbReference type="ARBA" id="ARBA00022598"/>
    </source>
</evidence>
<comment type="similarity">
    <text evidence="14 15">Belongs to the NAD-dependent DNA ligase family. LigA subfamily.</text>
</comment>
<feature type="binding site" evidence="15">
    <location>
        <begin position="82"/>
        <end position="83"/>
    </location>
    <ligand>
        <name>NAD(+)</name>
        <dbReference type="ChEBI" id="CHEBI:57540"/>
    </ligand>
</feature>
<evidence type="ECO:0000256" key="15">
    <source>
        <dbReference type="HAMAP-Rule" id="MF_01588"/>
    </source>
</evidence>
<dbReference type="HAMAP" id="MF_01588">
    <property type="entry name" value="DNA_ligase_A"/>
    <property type="match status" value="1"/>
</dbReference>
<keyword evidence="4 15" id="KW-0436">Ligase</keyword>
<feature type="binding site" evidence="15">
    <location>
        <position position="302"/>
    </location>
    <ligand>
        <name>NAD(+)</name>
        <dbReference type="ChEBI" id="CHEBI:57540"/>
    </ligand>
</feature>
<evidence type="ECO:0000256" key="11">
    <source>
        <dbReference type="ARBA" id="ARBA00023204"/>
    </source>
</evidence>
<dbReference type="Proteomes" id="UP000467214">
    <property type="component" value="Unassembled WGS sequence"/>
</dbReference>
<feature type="binding site" evidence="15">
    <location>
        <position position="459"/>
    </location>
    <ligand>
        <name>Zn(2+)</name>
        <dbReference type="ChEBI" id="CHEBI:29105"/>
    </ligand>
</feature>
<dbReference type="Gene3D" id="6.20.10.30">
    <property type="match status" value="1"/>
</dbReference>
<gene>
    <name evidence="15 18" type="primary">ligA</name>
    <name evidence="18" type="ORF">GQF02_00170</name>
</gene>
<proteinExistence type="inferred from homology"/>
<dbReference type="InterPro" id="IPR041663">
    <property type="entry name" value="DisA/LigA_HHH"/>
</dbReference>
<dbReference type="InterPro" id="IPR036420">
    <property type="entry name" value="BRCT_dom_sf"/>
</dbReference>
<dbReference type="GO" id="GO:0006260">
    <property type="term" value="P:DNA replication"/>
    <property type="evidence" value="ECO:0007669"/>
    <property type="project" value="UniProtKB-KW"/>
</dbReference>
<dbReference type="InterPro" id="IPR001357">
    <property type="entry name" value="BRCT_dom"/>
</dbReference>
<dbReference type="Pfam" id="PF03120">
    <property type="entry name" value="OB_DNA_ligase"/>
    <property type="match status" value="1"/>
</dbReference>
<accession>A0A845BJH0</accession>
<dbReference type="InterPro" id="IPR001679">
    <property type="entry name" value="DNA_ligase"/>
</dbReference>
<comment type="function">
    <text evidence="1 15">DNA ligase that catalyzes the formation of phosphodiester linkages between 5'-phosphoryl and 3'-hydroxyl groups in double-stranded DNA using NAD as a coenzyme and as the energy source for the reaction. It is essential for DNA replication and repair of damaged DNA.</text>
</comment>
<dbReference type="AlphaFoldDB" id="A0A845BJH0"/>
<feature type="domain" description="BRCT" evidence="17">
    <location>
        <begin position="743"/>
        <end position="822"/>
    </location>
</feature>
<feature type="binding site" evidence="15">
    <location>
        <position position="438"/>
    </location>
    <ligand>
        <name>Zn(2+)</name>
        <dbReference type="ChEBI" id="CHEBI:29105"/>
    </ligand>
</feature>
<comment type="catalytic activity">
    <reaction evidence="13 15 16">
        <text>NAD(+) + (deoxyribonucleotide)n-3'-hydroxyl + 5'-phospho-(deoxyribonucleotide)m = (deoxyribonucleotide)n+m + AMP + beta-nicotinamide D-nucleotide.</text>
        <dbReference type="EC" id="6.5.1.2"/>
    </reaction>
</comment>
<dbReference type="InterPro" id="IPR010994">
    <property type="entry name" value="RuvA_2-like"/>
</dbReference>
<dbReference type="FunFam" id="3.30.470.30:FF:000001">
    <property type="entry name" value="DNA ligase"/>
    <property type="match status" value="1"/>
</dbReference>
<dbReference type="PANTHER" id="PTHR23389">
    <property type="entry name" value="CHROMOSOME TRANSMISSION FIDELITY FACTOR 18"/>
    <property type="match status" value="1"/>
</dbReference>
<sequence>MMTELAHRAAELAALLNRYNCEYYQLDTPSVPDAEYDRLLRELEALEAAHPELKAPDSPTLRVGAAPLAAFDSVRHDTPMLSLSNLFSEMEAPAFAARHAELIAFDERIRRELSISTASYAVMPKFDGLAVSLIYRDGLLVQGATRGDGSSGENVSENIRTIRSIPLRLNTPTPPALLEVRGEVLMFKQDFERLNTEQLARGDKAFVNPRNAAAGSLRQLDARITARRHLSFFAYAIAQLDGAAWPDSHQHEIDYLVSLGIPAVPPELRPVLSGVEALAGYYEAMIARRASLPYDIDGVVYKVDSRSQQDALGFVSRAPRFAVAHKFPAEEALTTVEAIDVQVGRTGALTPVARLAPVFVGGVTVTNATLHNEDEVRRKDVRVGDTVYVRRAGDVIPEVVSVVLAKRPLREVPAADLFSPASEPCYPPWSLPAQCPVCGSHVVREEGETIARCAGGFACQAQRMQAIRHFAGRRMMDIEGLGEKHIDNLVDLGYVHRVADLYRLTLADLLEMKRRADARDNTPDETDSAVVQLAIGESGDLLAAAADKTPTRWAENLLSGIAASKNPPLSRLLFALGIRHVGESTAKTLADYLGTLETVRHAPAALLAALPDIGAVVAASIADFFAEANNEHAIDDLLAAGVAPADEHAPSVELAELLSPQRLLARLAIPRLTEIRAAQLLEQVPDLMTLAAMERRSVIALALPAEVINALADYLDADDHREQLRQLASQTQALLAAVPQHSASARALAGQTFVLTGTLPTLSRDEAKALIEAAGGKVSGSVSKKTHYVVAGEAAGSKLEKATALGVTVLDEAALLALLAAD</sequence>
<keyword evidence="7 15" id="KW-0227">DNA damage</keyword>
<dbReference type="Gene3D" id="3.40.50.10190">
    <property type="entry name" value="BRCT domain"/>
    <property type="match status" value="1"/>
</dbReference>
<evidence type="ECO:0000256" key="10">
    <source>
        <dbReference type="ARBA" id="ARBA00023027"/>
    </source>
</evidence>
<evidence type="ECO:0000256" key="2">
    <source>
        <dbReference type="ARBA" id="ARBA00012722"/>
    </source>
</evidence>
<dbReference type="GO" id="GO:0003677">
    <property type="term" value="F:DNA binding"/>
    <property type="evidence" value="ECO:0007669"/>
    <property type="project" value="InterPro"/>
</dbReference>
<keyword evidence="8 15" id="KW-0862">Zinc</keyword>
<dbReference type="SUPFAM" id="SSF56091">
    <property type="entry name" value="DNA ligase/mRNA capping enzyme, catalytic domain"/>
    <property type="match status" value="1"/>
</dbReference>
<feature type="binding site" evidence="15">
    <location>
        <position position="183"/>
    </location>
    <ligand>
        <name>NAD(+)</name>
        <dbReference type="ChEBI" id="CHEBI:57540"/>
    </ligand>
</feature>
<keyword evidence="10 15" id="KW-0520">NAD</keyword>
<dbReference type="Pfam" id="PF03119">
    <property type="entry name" value="DNA_ligase_ZBD"/>
    <property type="match status" value="1"/>
</dbReference>
<dbReference type="CDD" id="cd17748">
    <property type="entry name" value="BRCT_DNA_ligase_like"/>
    <property type="match status" value="1"/>
</dbReference>
<dbReference type="SMART" id="SM00532">
    <property type="entry name" value="LIGANc"/>
    <property type="match status" value="1"/>
</dbReference>
<dbReference type="GO" id="GO:0006281">
    <property type="term" value="P:DNA repair"/>
    <property type="evidence" value="ECO:0007669"/>
    <property type="project" value="UniProtKB-KW"/>
</dbReference>
<dbReference type="Pfam" id="PF01653">
    <property type="entry name" value="DNA_ligase_aden"/>
    <property type="match status" value="1"/>
</dbReference>